<protein>
    <recommendedName>
        <fullName evidence="1">Craniofacial development protein 1</fullName>
    </recommendedName>
    <alternativeName>
        <fullName evidence="2">Bucentaur</fullName>
    </alternativeName>
</protein>
<dbReference type="PANTHER" id="PTHR48407:SF1">
    <property type="entry name" value="CRANIOFACIAL DEVELOPMENT PROTEIN 1"/>
    <property type="match status" value="1"/>
</dbReference>
<dbReference type="Pfam" id="PF07572">
    <property type="entry name" value="BCNT"/>
    <property type="match status" value="1"/>
</dbReference>
<dbReference type="PANTHER" id="PTHR48407">
    <property type="entry name" value="CRANIOFACIAL DEVELOPMENT PROTEIN 1"/>
    <property type="match status" value="1"/>
</dbReference>
<reference evidence="4 5" key="1">
    <citation type="submission" date="2018-11" db="EMBL/GenBank/DDBJ databases">
        <authorList>
            <consortium name="Pathogen Informatics"/>
        </authorList>
    </citation>
    <scope>NUCLEOTIDE SEQUENCE [LARGE SCALE GENOMIC DNA]</scope>
</reference>
<dbReference type="GO" id="GO:0000812">
    <property type="term" value="C:Swr1 complex"/>
    <property type="evidence" value="ECO:0007669"/>
    <property type="project" value="TreeGrafter"/>
</dbReference>
<evidence type="ECO:0000313" key="4">
    <source>
        <dbReference type="EMBL" id="VDN50055.1"/>
    </source>
</evidence>
<gene>
    <name evidence="4" type="ORF">DME_LOCUS28</name>
</gene>
<dbReference type="EMBL" id="UYYG01000001">
    <property type="protein sequence ID" value="VDN50055.1"/>
    <property type="molecule type" value="Genomic_DNA"/>
</dbReference>
<evidence type="ECO:0000259" key="3">
    <source>
        <dbReference type="PROSITE" id="PS51279"/>
    </source>
</evidence>
<evidence type="ECO:0000256" key="1">
    <source>
        <dbReference type="ARBA" id="ARBA00019033"/>
    </source>
</evidence>
<name>A0A3P7P4V1_DRAME</name>
<evidence type="ECO:0000256" key="2">
    <source>
        <dbReference type="ARBA" id="ARBA00030244"/>
    </source>
</evidence>
<sequence length="73" mass="8564">MDNAIRCLSKKSKMNVLERTQQDWQEFKNGEELDNHNRGKCGYIDRMAFLNRADLRTFELERNARNSSPIDSG</sequence>
<evidence type="ECO:0000313" key="5">
    <source>
        <dbReference type="Proteomes" id="UP000274756"/>
    </source>
</evidence>
<dbReference type="AlphaFoldDB" id="A0A3P7P4V1"/>
<dbReference type="OrthoDB" id="445677at2759"/>
<accession>A0A3P7P4V1</accession>
<dbReference type="STRING" id="318479.A0A3P7P4V1"/>
<dbReference type="InterPro" id="IPR011421">
    <property type="entry name" value="BCNT-C"/>
</dbReference>
<keyword evidence="5" id="KW-1185">Reference proteome</keyword>
<dbReference type="PROSITE" id="PS51279">
    <property type="entry name" value="BCNT_C"/>
    <property type="match status" value="1"/>
</dbReference>
<proteinExistence type="predicted"/>
<dbReference type="InterPro" id="IPR027124">
    <property type="entry name" value="Swc5/CFDP1/2"/>
</dbReference>
<dbReference type="Proteomes" id="UP000274756">
    <property type="component" value="Unassembled WGS sequence"/>
</dbReference>
<feature type="domain" description="BCNT-C" evidence="3">
    <location>
        <begin position="1"/>
        <end position="71"/>
    </location>
</feature>
<organism evidence="4 5">
    <name type="scientific">Dracunculus medinensis</name>
    <name type="common">Guinea worm</name>
    <dbReference type="NCBI Taxonomy" id="318479"/>
    <lineage>
        <taxon>Eukaryota</taxon>
        <taxon>Metazoa</taxon>
        <taxon>Ecdysozoa</taxon>
        <taxon>Nematoda</taxon>
        <taxon>Chromadorea</taxon>
        <taxon>Rhabditida</taxon>
        <taxon>Spirurina</taxon>
        <taxon>Dracunculoidea</taxon>
        <taxon>Dracunculidae</taxon>
        <taxon>Dracunculus</taxon>
    </lineage>
</organism>